<dbReference type="RefSeq" id="XP_027187843.1">
    <property type="nucleotide sequence ID" value="XM_027332042.1"/>
</dbReference>
<evidence type="ECO:0000256" key="3">
    <source>
        <dbReference type="ARBA" id="ARBA00023155"/>
    </source>
</evidence>
<dbReference type="AlphaFoldDB" id="A0A3Q7XM57"/>
<dbReference type="Pfam" id="PF25797">
    <property type="entry name" value="PDF2_C"/>
    <property type="match status" value="1"/>
</dbReference>
<dbReference type="InterPro" id="IPR057993">
    <property type="entry name" value="HD-Zip_IV_C"/>
</dbReference>
<dbReference type="SUPFAM" id="SSF55961">
    <property type="entry name" value="Bet v1-like"/>
    <property type="match status" value="2"/>
</dbReference>
<evidence type="ECO:0000256" key="6">
    <source>
        <dbReference type="SAM" id="Coils"/>
    </source>
</evidence>
<keyword evidence="8" id="KW-1185">Reference proteome</keyword>
<evidence type="ECO:0000256" key="1">
    <source>
        <dbReference type="ARBA" id="ARBA00023015"/>
    </source>
</evidence>
<evidence type="ECO:0000256" key="2">
    <source>
        <dbReference type="ARBA" id="ARBA00023125"/>
    </source>
</evidence>
<dbReference type="InterPro" id="IPR023393">
    <property type="entry name" value="START-like_dom_sf"/>
</dbReference>
<dbReference type="Pfam" id="PF01852">
    <property type="entry name" value="START"/>
    <property type="match status" value="1"/>
</dbReference>
<gene>
    <name evidence="9" type="primary">LOC101495392</name>
</gene>
<evidence type="ECO:0000313" key="8">
    <source>
        <dbReference type="Proteomes" id="UP000087171"/>
    </source>
</evidence>
<accession>A0A3Q7XM57</accession>
<organism evidence="8 9">
    <name type="scientific">Cicer arietinum</name>
    <name type="common">Chickpea</name>
    <name type="synonym">Garbanzo</name>
    <dbReference type="NCBI Taxonomy" id="3827"/>
    <lineage>
        <taxon>Eukaryota</taxon>
        <taxon>Viridiplantae</taxon>
        <taxon>Streptophyta</taxon>
        <taxon>Embryophyta</taxon>
        <taxon>Tracheophyta</taxon>
        <taxon>Spermatophyta</taxon>
        <taxon>Magnoliopsida</taxon>
        <taxon>eudicotyledons</taxon>
        <taxon>Gunneridae</taxon>
        <taxon>Pentapetalae</taxon>
        <taxon>rosids</taxon>
        <taxon>fabids</taxon>
        <taxon>Fabales</taxon>
        <taxon>Fabaceae</taxon>
        <taxon>Papilionoideae</taxon>
        <taxon>50 kb inversion clade</taxon>
        <taxon>NPAAA clade</taxon>
        <taxon>Hologalegina</taxon>
        <taxon>IRL clade</taxon>
        <taxon>Cicereae</taxon>
        <taxon>Cicer</taxon>
    </lineage>
</organism>
<keyword evidence="2" id="KW-0238">DNA-binding</keyword>
<reference evidence="8" key="1">
    <citation type="journal article" date="2013" name="Nat. Biotechnol.">
        <title>Draft genome sequence of chickpea (Cicer arietinum) provides a resource for trait improvement.</title>
        <authorList>
            <person name="Varshney R.K."/>
            <person name="Song C."/>
            <person name="Saxena R.K."/>
            <person name="Azam S."/>
            <person name="Yu S."/>
            <person name="Sharpe A.G."/>
            <person name="Cannon S."/>
            <person name="Baek J."/>
            <person name="Rosen B.D."/>
            <person name="Tar'an B."/>
            <person name="Millan T."/>
            <person name="Zhang X."/>
            <person name="Ramsay L.D."/>
            <person name="Iwata A."/>
            <person name="Wang Y."/>
            <person name="Nelson W."/>
            <person name="Farmer A.D."/>
            <person name="Gaur P.M."/>
            <person name="Soderlund C."/>
            <person name="Penmetsa R.V."/>
            <person name="Xu C."/>
            <person name="Bharti A.K."/>
            <person name="He W."/>
            <person name="Winter P."/>
            <person name="Zhao S."/>
            <person name="Hane J.K."/>
            <person name="Carrasquilla-Garcia N."/>
            <person name="Condie J.A."/>
            <person name="Upadhyaya H.D."/>
            <person name="Luo M.C."/>
            <person name="Thudi M."/>
            <person name="Gowda C.L."/>
            <person name="Singh N.P."/>
            <person name="Lichtenzveig J."/>
            <person name="Gali K.K."/>
            <person name="Rubio J."/>
            <person name="Nadarajan N."/>
            <person name="Dolezel J."/>
            <person name="Bansal K.C."/>
            <person name="Xu X."/>
            <person name="Edwards D."/>
            <person name="Zhang G."/>
            <person name="Kahl G."/>
            <person name="Gil J."/>
            <person name="Singh K.B."/>
            <person name="Datta S.K."/>
            <person name="Jackson S.A."/>
            <person name="Wang J."/>
            <person name="Cook D.R."/>
        </authorList>
    </citation>
    <scope>NUCLEOTIDE SEQUENCE [LARGE SCALE GENOMIC DNA]</scope>
    <source>
        <strain evidence="8">cv. CDC Frontier</strain>
    </source>
</reference>
<dbReference type="CDD" id="cd08875">
    <property type="entry name" value="START_ArGLABRA2_like"/>
    <property type="match status" value="1"/>
</dbReference>
<dbReference type="GO" id="GO:0008289">
    <property type="term" value="F:lipid binding"/>
    <property type="evidence" value="ECO:0007669"/>
    <property type="project" value="InterPro"/>
</dbReference>
<dbReference type="PANTHER" id="PTHR45654:SF9">
    <property type="entry name" value="HOMEOBOX-LEUCINE ZIPPER PROTEIN HDG10-RELATED"/>
    <property type="match status" value="1"/>
</dbReference>
<dbReference type="STRING" id="3827.A0A3Q7XM57"/>
<dbReference type="KEGG" id="cam:101495392"/>
<dbReference type="OrthoDB" id="1422316at2759"/>
<dbReference type="PaxDb" id="3827-XP_004489663.1"/>
<keyword evidence="3" id="KW-0371">Homeobox</keyword>
<dbReference type="PANTHER" id="PTHR45654">
    <property type="entry name" value="HOMEOBOX-LEUCINE ZIPPER PROTEIN MERISTEM L1"/>
    <property type="match status" value="1"/>
</dbReference>
<dbReference type="GO" id="GO:0003677">
    <property type="term" value="F:DNA binding"/>
    <property type="evidence" value="ECO:0007669"/>
    <property type="project" value="UniProtKB-KW"/>
</dbReference>
<keyword evidence="6" id="KW-0175">Coiled coil</keyword>
<protein>
    <submittedName>
        <fullName evidence="9">Homeobox-leucine zipper protein HDG11-like</fullName>
    </submittedName>
</protein>
<evidence type="ECO:0000313" key="9">
    <source>
        <dbReference type="RefSeq" id="XP_027187843.1"/>
    </source>
</evidence>
<evidence type="ECO:0000259" key="7">
    <source>
        <dbReference type="PROSITE" id="PS50848"/>
    </source>
</evidence>
<keyword evidence="4" id="KW-0804">Transcription</keyword>
<sequence>MCLLLKNQEKRVSNSALRNENDMLQNENNLINEALKSTICSTCGGPPFPQKEHELFMKKMGEENDQLKQEIEKVSTLISRYKRKEISLPELELSLAHVKTFSHSQMVSGSSSHSHNHSIRVNQPMQNCDVEKSMITQIATIAMEELIRLVRMNEPFWVNSSTTQDAKLTLIHEAYEQVFPKKSHFKGPNIVKEASKYSAMVNLSGMILVDIFLDPVKWAKLFPTMVKKCETIKVFETGVLENGDISLQLMYEKMHILSPLVRPREFNIIRYCKQIGVGTWMIANVSYDSSQPNTNHHSHAWKYPSGCMIRQLPNGTCVVTWVEHVEVNDEIHTHHLYKDLIGTHNLYGAESWIKELQRMCEKTYSFFLPRIPDHESGGVIETIEGRKSVMRLSHRMVRMFCECLTTQSNVEFPSTIQDSIGGIRVSFQDITSSGQPNGKGVVAIATLWTPLPSDKVFEFLIDPTKRSKWDVLAYGNRVHEIAHISNGYHHGNFISLLKPFIPSEKNVLILQENFTSHVGSYVIFAGIDIASMNVAIRGEDTVKMHILPSGFVVCPNDQKSNATNSEGFKGGSLLTLAYEILSCSSERTTNLTNVESAANARTLLTTTLENVKKALMNYNRR</sequence>
<dbReference type="Gene3D" id="3.30.530.20">
    <property type="match status" value="1"/>
</dbReference>
<dbReference type="Proteomes" id="UP000087171">
    <property type="component" value="Chromosome Ca2"/>
</dbReference>
<keyword evidence="1" id="KW-0805">Transcription regulation</keyword>
<proteinExistence type="predicted"/>
<dbReference type="PROSITE" id="PS50848">
    <property type="entry name" value="START"/>
    <property type="match status" value="1"/>
</dbReference>
<keyword evidence="5" id="KW-0539">Nucleus</keyword>
<dbReference type="SMART" id="SM00234">
    <property type="entry name" value="START"/>
    <property type="match status" value="1"/>
</dbReference>
<feature type="coiled-coil region" evidence="6">
    <location>
        <begin position="7"/>
        <end position="84"/>
    </location>
</feature>
<reference evidence="9" key="2">
    <citation type="submission" date="2025-08" db="UniProtKB">
        <authorList>
            <consortium name="RefSeq"/>
        </authorList>
    </citation>
    <scope>IDENTIFICATION</scope>
    <source>
        <tissue evidence="9">Etiolated seedlings</tissue>
    </source>
</reference>
<dbReference type="InterPro" id="IPR002913">
    <property type="entry name" value="START_lipid-bd_dom"/>
</dbReference>
<name>A0A3Q7XM57_CICAR</name>
<feature type="domain" description="START" evidence="7">
    <location>
        <begin position="128"/>
        <end position="365"/>
    </location>
</feature>
<dbReference type="InterPro" id="IPR042160">
    <property type="entry name" value="HD-Zip_IV"/>
</dbReference>
<evidence type="ECO:0000256" key="4">
    <source>
        <dbReference type="ARBA" id="ARBA00023163"/>
    </source>
</evidence>
<evidence type="ECO:0000256" key="5">
    <source>
        <dbReference type="ARBA" id="ARBA00023242"/>
    </source>
</evidence>